<dbReference type="KEGG" id="sli:Slin_3761"/>
<dbReference type="RefSeq" id="WP_012928272.1">
    <property type="nucleotide sequence ID" value="NC_013730.1"/>
</dbReference>
<dbReference type="Proteomes" id="UP000002028">
    <property type="component" value="Chromosome"/>
</dbReference>
<dbReference type="HOGENOM" id="CLU_1133040_0_0_10"/>
<evidence type="ECO:0000313" key="2">
    <source>
        <dbReference type="Proteomes" id="UP000002028"/>
    </source>
</evidence>
<sequence>MNRTKLLSLLFGKSTIYGLLLFDLGWLLPLGGEAQCVVYQDANQRILTSCDFYNAAGKSGTAAYRREIYLGSPYLTYPVWQAGSLQVKEGDKALTCEVAYNIVNREIMCRFPGDSSVIVMTPERFVINDNEYIRQPNHSYITILYDGPTKLSMTQSRQMEAYTHASFTKDEEIIGLYKTTTTYYIQKGSKQIKLVNPSKKSILSLLADQKEKINSKLPTTLTPLSLVDLLTYYDSLAKNEQLMQR</sequence>
<keyword evidence="2" id="KW-1185">Reference proteome</keyword>
<organism evidence="1 2">
    <name type="scientific">Spirosoma linguale (strain ATCC 33905 / DSM 74 / LMG 10896 / Claus 1)</name>
    <dbReference type="NCBI Taxonomy" id="504472"/>
    <lineage>
        <taxon>Bacteria</taxon>
        <taxon>Pseudomonadati</taxon>
        <taxon>Bacteroidota</taxon>
        <taxon>Cytophagia</taxon>
        <taxon>Cytophagales</taxon>
        <taxon>Cytophagaceae</taxon>
        <taxon>Spirosoma</taxon>
    </lineage>
</organism>
<protein>
    <submittedName>
        <fullName evidence="1">Uncharacterized protein</fullName>
    </submittedName>
</protein>
<dbReference type="EMBL" id="CP001769">
    <property type="protein sequence ID" value="ADB39757.1"/>
    <property type="molecule type" value="Genomic_DNA"/>
</dbReference>
<dbReference type="STRING" id="504472.Slin_3761"/>
<proteinExistence type="predicted"/>
<dbReference type="AlphaFoldDB" id="D2QC22"/>
<reference evidence="1 2" key="1">
    <citation type="journal article" date="2010" name="Stand. Genomic Sci.">
        <title>Complete genome sequence of Spirosoma linguale type strain (1).</title>
        <authorList>
            <person name="Lail K."/>
            <person name="Sikorski J."/>
            <person name="Saunders E."/>
            <person name="Lapidus A."/>
            <person name="Glavina Del Rio T."/>
            <person name="Copeland A."/>
            <person name="Tice H."/>
            <person name="Cheng J.-F."/>
            <person name="Lucas S."/>
            <person name="Nolan M."/>
            <person name="Bruce D."/>
            <person name="Goodwin L."/>
            <person name="Pitluck S."/>
            <person name="Ivanova N."/>
            <person name="Mavromatis K."/>
            <person name="Ovchinnikova G."/>
            <person name="Pati A."/>
            <person name="Chen A."/>
            <person name="Palaniappan K."/>
            <person name="Land M."/>
            <person name="Hauser L."/>
            <person name="Chang Y.-J."/>
            <person name="Jeffries C.D."/>
            <person name="Chain P."/>
            <person name="Brettin T."/>
            <person name="Detter J.C."/>
            <person name="Schuetze A."/>
            <person name="Rohde M."/>
            <person name="Tindall B.J."/>
            <person name="Goeker M."/>
            <person name="Bristow J."/>
            <person name="Eisen J.A."/>
            <person name="Markowitz V."/>
            <person name="Hugenholtz P."/>
            <person name="Kyrpides N.C."/>
            <person name="Klenk H.-P."/>
            <person name="Chen F."/>
        </authorList>
    </citation>
    <scope>NUCLEOTIDE SEQUENCE [LARGE SCALE GENOMIC DNA]</scope>
    <source>
        <strain evidence="2">ATCC 33905 / DSM 74 / LMG 10896 / Claus 1</strain>
    </source>
</reference>
<gene>
    <name evidence="1" type="ordered locus">Slin_3761</name>
</gene>
<name>D2QC22_SPILD</name>
<evidence type="ECO:0000313" key="1">
    <source>
        <dbReference type="EMBL" id="ADB39757.1"/>
    </source>
</evidence>
<accession>D2QC22</accession>